<reference evidence="3 4" key="1">
    <citation type="submission" date="2022-06" db="EMBL/GenBank/DDBJ databases">
        <title>Paraconexibacter antarcticus.</title>
        <authorList>
            <person name="Kim C.S."/>
        </authorList>
    </citation>
    <scope>NUCLEOTIDE SEQUENCE [LARGE SCALE GENOMIC DNA]</scope>
    <source>
        <strain evidence="3 4">02-257</strain>
    </source>
</reference>
<organism evidence="3 4">
    <name type="scientific">Paraconexibacter antarcticus</name>
    <dbReference type="NCBI Taxonomy" id="2949664"/>
    <lineage>
        <taxon>Bacteria</taxon>
        <taxon>Bacillati</taxon>
        <taxon>Actinomycetota</taxon>
        <taxon>Thermoleophilia</taxon>
        <taxon>Solirubrobacterales</taxon>
        <taxon>Paraconexibacteraceae</taxon>
        <taxon>Paraconexibacter</taxon>
    </lineage>
</organism>
<dbReference type="Pfam" id="PF02470">
    <property type="entry name" value="MlaD"/>
    <property type="match status" value="1"/>
</dbReference>
<dbReference type="PANTHER" id="PTHR33371">
    <property type="entry name" value="INTERMEMBRANE PHOSPHOLIPID TRANSPORT SYSTEM BINDING PROTEIN MLAD-RELATED"/>
    <property type="match status" value="1"/>
</dbReference>
<dbReference type="EMBL" id="CP098502">
    <property type="protein sequence ID" value="UTI65420.1"/>
    <property type="molecule type" value="Genomic_DNA"/>
</dbReference>
<evidence type="ECO:0000259" key="2">
    <source>
        <dbReference type="Pfam" id="PF02470"/>
    </source>
</evidence>
<evidence type="ECO:0000256" key="1">
    <source>
        <dbReference type="SAM" id="MobiDB-lite"/>
    </source>
</evidence>
<proteinExistence type="predicted"/>
<feature type="region of interest" description="Disordered" evidence="1">
    <location>
        <begin position="458"/>
        <end position="486"/>
    </location>
</feature>
<protein>
    <submittedName>
        <fullName evidence="3">MCE family protein</fullName>
    </submittedName>
</protein>
<dbReference type="Proteomes" id="UP001056035">
    <property type="component" value="Chromosome"/>
</dbReference>
<sequence>MQGKVLAMVLGFVALGAAIVLLGGDHHKYTIRAELSDAGGLRKNSSVKIAGVPAGKVRDITVTKDDHAIATLEIDDSAKPIGQGAKVNIRPTDLLGERYAEIQGGDPAKPMPSGALVPISKTAEPVELDDILNMLDADTRTRLGILINEVGVGLEGRGADFNKLLAQLPPSLDDTAKLLKQIRGQNAALKVGVQRADAVTALVNGRREDMGKLIRQASHALDVVAQKRTQLASTIQNAPGALANLRSTLANLDRASVQLKPAAADLQRTTGPLKATLAAIPAFTQAARPTLQKATDVSPDITRLATGALPTVKRLRPTLQKAAAQLVLSAPILKELDRRGYDDLLLGVDSLQKGTKARDGVGHFIGAHLDIGADYVQEAVNVLAPPQGAITPATRKKQAAPAAVAPSTQPQAATPTPLDAPTKKLGDILNKIVPGLGDTTNKVTKGVQDTIGGATGGLKQALPGLSGGKSGGIPGLAPPPPANKSSDALRLFDYLMGQ</sequence>
<keyword evidence="4" id="KW-1185">Reference proteome</keyword>
<dbReference type="InterPro" id="IPR003399">
    <property type="entry name" value="Mce/MlaD"/>
</dbReference>
<gene>
    <name evidence="3" type="ORF">NBH00_04205</name>
</gene>
<accession>A0ABY5DTR6</accession>
<evidence type="ECO:0000313" key="4">
    <source>
        <dbReference type="Proteomes" id="UP001056035"/>
    </source>
</evidence>
<dbReference type="PANTHER" id="PTHR33371:SF4">
    <property type="entry name" value="INTERMEMBRANE PHOSPHOLIPID TRANSPORT SYSTEM BINDING PROTEIN MLAD"/>
    <property type="match status" value="1"/>
</dbReference>
<feature type="domain" description="Mce/MlaD" evidence="2">
    <location>
        <begin position="28"/>
        <end position="105"/>
    </location>
</feature>
<dbReference type="InterPro" id="IPR052336">
    <property type="entry name" value="MlaD_Phospholipid_Transporter"/>
</dbReference>
<evidence type="ECO:0000313" key="3">
    <source>
        <dbReference type="EMBL" id="UTI65420.1"/>
    </source>
</evidence>
<feature type="compositionally biased region" description="Gly residues" evidence="1">
    <location>
        <begin position="465"/>
        <end position="474"/>
    </location>
</feature>
<feature type="region of interest" description="Disordered" evidence="1">
    <location>
        <begin position="392"/>
        <end position="421"/>
    </location>
</feature>
<name>A0ABY5DTR6_9ACTN</name>
<dbReference type="RefSeq" id="WP_254572101.1">
    <property type="nucleotide sequence ID" value="NZ_CP098502.1"/>
</dbReference>
<feature type="compositionally biased region" description="Low complexity" evidence="1">
    <location>
        <begin position="399"/>
        <end position="420"/>
    </location>
</feature>